<reference evidence="5 6" key="1">
    <citation type="journal article" date="2021" name="Front. Microbiol.">
        <title>Comprehensive Comparative Genomics and Phenotyping of Methylobacterium Species.</title>
        <authorList>
            <person name="Alessa O."/>
            <person name="Ogura Y."/>
            <person name="Fujitani Y."/>
            <person name="Takami H."/>
            <person name="Hayashi T."/>
            <person name="Sahin N."/>
            <person name="Tani A."/>
        </authorList>
    </citation>
    <scope>NUCLEOTIDE SEQUENCE [LARGE SCALE GENOMIC DNA]</scope>
    <source>
        <strain evidence="5 6">DSM 23679</strain>
    </source>
</reference>
<name>A0ABQ4QJ79_9HYPH</name>
<feature type="domain" description="Aldehyde dehydrogenase" evidence="4">
    <location>
        <begin position="3"/>
        <end position="50"/>
    </location>
</feature>
<comment type="caution">
    <text evidence="5">The sequence shown here is derived from an EMBL/GenBank/DDBJ whole genome shotgun (WGS) entry which is preliminary data.</text>
</comment>
<keyword evidence="6" id="KW-1185">Reference proteome</keyword>
<evidence type="ECO:0000256" key="1">
    <source>
        <dbReference type="ARBA" id="ARBA00009986"/>
    </source>
</evidence>
<dbReference type="InterPro" id="IPR016163">
    <property type="entry name" value="Ald_DH_C"/>
</dbReference>
<evidence type="ECO:0000313" key="6">
    <source>
        <dbReference type="Proteomes" id="UP001055117"/>
    </source>
</evidence>
<proteinExistence type="inferred from homology"/>
<dbReference type="InterPro" id="IPR016161">
    <property type="entry name" value="Ald_DH/histidinol_DH"/>
</dbReference>
<gene>
    <name evidence="5" type="ORF">AFCDBAGC_2799</name>
</gene>
<dbReference type="InterPro" id="IPR015590">
    <property type="entry name" value="Aldehyde_DH_dom"/>
</dbReference>
<dbReference type="Proteomes" id="UP001055117">
    <property type="component" value="Unassembled WGS sequence"/>
</dbReference>
<comment type="similarity">
    <text evidence="1">Belongs to the aldehyde dehydrogenase family.</text>
</comment>
<dbReference type="Gene3D" id="3.40.309.10">
    <property type="entry name" value="Aldehyde Dehydrogenase, Chain A, domain 2"/>
    <property type="match status" value="1"/>
</dbReference>
<dbReference type="InterPro" id="IPR016162">
    <property type="entry name" value="Ald_DH_N"/>
</dbReference>
<evidence type="ECO:0000259" key="4">
    <source>
        <dbReference type="Pfam" id="PF00171"/>
    </source>
</evidence>
<dbReference type="PANTHER" id="PTHR43570">
    <property type="entry name" value="ALDEHYDE DEHYDROGENASE"/>
    <property type="match status" value="1"/>
</dbReference>
<evidence type="ECO:0000256" key="3">
    <source>
        <dbReference type="ARBA" id="ARBA00023027"/>
    </source>
</evidence>
<evidence type="ECO:0000256" key="2">
    <source>
        <dbReference type="ARBA" id="ARBA00023002"/>
    </source>
</evidence>
<dbReference type="Gene3D" id="3.40.605.10">
    <property type="entry name" value="Aldehyde Dehydrogenase, Chain A, domain 1"/>
    <property type="match status" value="1"/>
</dbReference>
<organism evidence="5 6">
    <name type="scientific">Methylobacterium cerastii</name>
    <dbReference type="NCBI Taxonomy" id="932741"/>
    <lineage>
        <taxon>Bacteria</taxon>
        <taxon>Pseudomonadati</taxon>
        <taxon>Pseudomonadota</taxon>
        <taxon>Alphaproteobacteria</taxon>
        <taxon>Hyphomicrobiales</taxon>
        <taxon>Methylobacteriaceae</taxon>
        <taxon>Methylobacterium</taxon>
    </lineage>
</organism>
<keyword evidence="3" id="KW-0520">NAD</keyword>
<protein>
    <recommendedName>
        <fullName evidence="4">Aldehyde dehydrogenase domain-containing protein</fullName>
    </recommendedName>
</protein>
<dbReference type="PANTHER" id="PTHR43570:SF20">
    <property type="entry name" value="ALDEHYDE DEHYDROGENASE ALDX-RELATED"/>
    <property type="match status" value="1"/>
</dbReference>
<keyword evidence="2" id="KW-0560">Oxidoreductase</keyword>
<evidence type="ECO:0000313" key="5">
    <source>
        <dbReference type="EMBL" id="GJD44930.1"/>
    </source>
</evidence>
<sequence length="83" mass="9187">MLAQTISGGVCINDAMGHYLQEKLPFGGVGASGRGHYHGEYGFKTFSKEKPVFVQSRFSGASMVYPPFTGFSRRFVNFLRKMA</sequence>
<dbReference type="InterPro" id="IPR012394">
    <property type="entry name" value="Aldehyde_DH_NAD(P)"/>
</dbReference>
<dbReference type="Pfam" id="PF00171">
    <property type="entry name" value="Aldedh"/>
    <property type="match status" value="1"/>
</dbReference>
<dbReference type="EMBL" id="BPQG01000044">
    <property type="protein sequence ID" value="GJD44930.1"/>
    <property type="molecule type" value="Genomic_DNA"/>
</dbReference>
<dbReference type="SUPFAM" id="SSF53720">
    <property type="entry name" value="ALDH-like"/>
    <property type="match status" value="1"/>
</dbReference>
<accession>A0ABQ4QJ79</accession>